<feature type="transmembrane region" description="Helical" evidence="1">
    <location>
        <begin position="12"/>
        <end position="32"/>
    </location>
</feature>
<sequence length="35" mass="3938">MMNLGSTPSLARALPFYSCPSLAYFYVLGFYVKKT</sequence>
<proteinExistence type="predicted"/>
<evidence type="ECO:0000313" key="2">
    <source>
        <dbReference type="EMBL" id="MCI65087.1"/>
    </source>
</evidence>
<dbReference type="AlphaFoldDB" id="A0A392TX95"/>
<dbReference type="Proteomes" id="UP000265520">
    <property type="component" value="Unassembled WGS sequence"/>
</dbReference>
<evidence type="ECO:0000256" key="1">
    <source>
        <dbReference type="SAM" id="Phobius"/>
    </source>
</evidence>
<organism evidence="2 3">
    <name type="scientific">Trifolium medium</name>
    <dbReference type="NCBI Taxonomy" id="97028"/>
    <lineage>
        <taxon>Eukaryota</taxon>
        <taxon>Viridiplantae</taxon>
        <taxon>Streptophyta</taxon>
        <taxon>Embryophyta</taxon>
        <taxon>Tracheophyta</taxon>
        <taxon>Spermatophyta</taxon>
        <taxon>Magnoliopsida</taxon>
        <taxon>eudicotyledons</taxon>
        <taxon>Gunneridae</taxon>
        <taxon>Pentapetalae</taxon>
        <taxon>rosids</taxon>
        <taxon>fabids</taxon>
        <taxon>Fabales</taxon>
        <taxon>Fabaceae</taxon>
        <taxon>Papilionoideae</taxon>
        <taxon>50 kb inversion clade</taxon>
        <taxon>NPAAA clade</taxon>
        <taxon>Hologalegina</taxon>
        <taxon>IRL clade</taxon>
        <taxon>Trifolieae</taxon>
        <taxon>Trifolium</taxon>
    </lineage>
</organism>
<keyword evidence="1" id="KW-0812">Transmembrane</keyword>
<dbReference type="EMBL" id="LXQA010669186">
    <property type="protein sequence ID" value="MCI65087.1"/>
    <property type="molecule type" value="Genomic_DNA"/>
</dbReference>
<evidence type="ECO:0000313" key="3">
    <source>
        <dbReference type="Proteomes" id="UP000265520"/>
    </source>
</evidence>
<keyword evidence="1" id="KW-1133">Transmembrane helix</keyword>
<name>A0A392TX95_9FABA</name>
<reference evidence="2 3" key="1">
    <citation type="journal article" date="2018" name="Front. Plant Sci.">
        <title>Red Clover (Trifolium pratense) and Zigzag Clover (T. medium) - A Picture of Genomic Similarities and Differences.</title>
        <authorList>
            <person name="Dluhosova J."/>
            <person name="Istvanek J."/>
            <person name="Nedelnik J."/>
            <person name="Repkova J."/>
        </authorList>
    </citation>
    <scope>NUCLEOTIDE SEQUENCE [LARGE SCALE GENOMIC DNA]</scope>
    <source>
        <strain evidence="3">cv. 10/8</strain>
        <tissue evidence="2">Leaf</tissue>
    </source>
</reference>
<accession>A0A392TX95</accession>
<keyword evidence="1" id="KW-0472">Membrane</keyword>
<keyword evidence="3" id="KW-1185">Reference proteome</keyword>
<comment type="caution">
    <text evidence="2">The sequence shown here is derived from an EMBL/GenBank/DDBJ whole genome shotgun (WGS) entry which is preliminary data.</text>
</comment>
<protein>
    <submittedName>
        <fullName evidence="2">Uncharacterized protein</fullName>
    </submittedName>
</protein>